<comment type="caution">
    <text evidence="1">The sequence shown here is derived from an EMBL/GenBank/DDBJ whole genome shotgun (WGS) entry which is preliminary data.</text>
</comment>
<dbReference type="EMBL" id="BNJJ01000011">
    <property type="protein sequence ID" value="GHO86008.1"/>
    <property type="molecule type" value="Genomic_DNA"/>
</dbReference>
<name>A0ABQ3VJK6_9CHLR</name>
<dbReference type="Proteomes" id="UP000635565">
    <property type="component" value="Unassembled WGS sequence"/>
</dbReference>
<organism evidence="1 2">
    <name type="scientific">Dictyobacter formicarum</name>
    <dbReference type="NCBI Taxonomy" id="2778368"/>
    <lineage>
        <taxon>Bacteria</taxon>
        <taxon>Bacillati</taxon>
        <taxon>Chloroflexota</taxon>
        <taxon>Ktedonobacteria</taxon>
        <taxon>Ktedonobacterales</taxon>
        <taxon>Dictyobacteraceae</taxon>
        <taxon>Dictyobacter</taxon>
    </lineage>
</organism>
<protein>
    <submittedName>
        <fullName evidence="1">Uncharacterized protein</fullName>
    </submittedName>
</protein>
<reference evidence="1 2" key="1">
    <citation type="journal article" date="2021" name="Int. J. Syst. Evol. Microbiol.">
        <title>Reticulibacter mediterranei gen. nov., sp. nov., within the new family Reticulibacteraceae fam. nov., and Ktedonospora formicarum gen. nov., sp. nov., Ktedonobacter robiniae sp. nov., Dictyobacter formicarum sp. nov. and Dictyobacter arantiisoli sp. nov., belonging to the class Ktedonobacteria.</title>
        <authorList>
            <person name="Yabe S."/>
            <person name="Zheng Y."/>
            <person name="Wang C.M."/>
            <person name="Sakai Y."/>
            <person name="Abe K."/>
            <person name="Yokota A."/>
            <person name="Donadio S."/>
            <person name="Cavaletti L."/>
            <person name="Monciardini P."/>
        </authorList>
    </citation>
    <scope>NUCLEOTIDE SEQUENCE [LARGE SCALE GENOMIC DNA]</scope>
    <source>
        <strain evidence="1 2">SOSP1-9</strain>
    </source>
</reference>
<keyword evidence="2" id="KW-1185">Reference proteome</keyword>
<evidence type="ECO:0000313" key="1">
    <source>
        <dbReference type="EMBL" id="GHO86008.1"/>
    </source>
</evidence>
<proteinExistence type="predicted"/>
<accession>A0ABQ3VJK6</accession>
<evidence type="ECO:0000313" key="2">
    <source>
        <dbReference type="Proteomes" id="UP000635565"/>
    </source>
</evidence>
<gene>
    <name evidence="1" type="ORF">KSZ_40140</name>
</gene>
<sequence>MVAGYFQTGRPVLAEVLALADVEDKHWARAAAVHSRVAGDVLAYVVAGQSVVDQAVVAEKVALVFDFVAVDENCQESIFPETLDPDPVVVDEGRMPLCHRPVDSDYLTLYILYFRDYSAIG</sequence>